<dbReference type="EMBL" id="JARK01001391">
    <property type="protein sequence ID" value="EYC10477.1"/>
    <property type="molecule type" value="Genomic_DNA"/>
</dbReference>
<feature type="region of interest" description="Disordered" evidence="1">
    <location>
        <begin position="1"/>
        <end position="23"/>
    </location>
</feature>
<keyword evidence="3" id="KW-1185">Reference proteome</keyword>
<sequence length="85" mass="9200">MSHLRIDSETLKPEESPGDADCNGIHCSSNAVKAPSERLPSTVPALTLLKMNVQNADLRSFLSGAITLHNGAMYEQKYTSRVAVD</sequence>
<evidence type="ECO:0000313" key="2">
    <source>
        <dbReference type="EMBL" id="EYC10477.1"/>
    </source>
</evidence>
<protein>
    <submittedName>
        <fullName evidence="2">Uncharacterized protein</fullName>
    </submittedName>
</protein>
<dbReference type="Proteomes" id="UP000024635">
    <property type="component" value="Unassembled WGS sequence"/>
</dbReference>
<organism evidence="2 3">
    <name type="scientific">Ancylostoma ceylanicum</name>
    <dbReference type="NCBI Taxonomy" id="53326"/>
    <lineage>
        <taxon>Eukaryota</taxon>
        <taxon>Metazoa</taxon>
        <taxon>Ecdysozoa</taxon>
        <taxon>Nematoda</taxon>
        <taxon>Chromadorea</taxon>
        <taxon>Rhabditida</taxon>
        <taxon>Rhabditina</taxon>
        <taxon>Rhabditomorpha</taxon>
        <taxon>Strongyloidea</taxon>
        <taxon>Ancylostomatidae</taxon>
        <taxon>Ancylostomatinae</taxon>
        <taxon>Ancylostoma</taxon>
    </lineage>
</organism>
<accession>A0A016U6L1</accession>
<feature type="compositionally biased region" description="Basic and acidic residues" evidence="1">
    <location>
        <begin position="1"/>
        <end position="15"/>
    </location>
</feature>
<gene>
    <name evidence="2" type="primary">Acey_s0055.g2574</name>
    <name evidence="2" type="ORF">Y032_0055g2574</name>
</gene>
<proteinExistence type="predicted"/>
<comment type="caution">
    <text evidence="2">The sequence shown here is derived from an EMBL/GenBank/DDBJ whole genome shotgun (WGS) entry which is preliminary data.</text>
</comment>
<reference evidence="3" key="1">
    <citation type="journal article" date="2015" name="Nat. Genet.">
        <title>The genome and transcriptome of the zoonotic hookworm Ancylostoma ceylanicum identify infection-specific gene families.</title>
        <authorList>
            <person name="Schwarz E.M."/>
            <person name="Hu Y."/>
            <person name="Antoshechkin I."/>
            <person name="Miller M.M."/>
            <person name="Sternberg P.W."/>
            <person name="Aroian R.V."/>
        </authorList>
    </citation>
    <scope>NUCLEOTIDE SEQUENCE</scope>
    <source>
        <strain evidence="3">HY135</strain>
    </source>
</reference>
<dbReference type="AlphaFoldDB" id="A0A016U6L1"/>
<evidence type="ECO:0000313" key="3">
    <source>
        <dbReference type="Proteomes" id="UP000024635"/>
    </source>
</evidence>
<name>A0A016U6L1_9BILA</name>
<evidence type="ECO:0000256" key="1">
    <source>
        <dbReference type="SAM" id="MobiDB-lite"/>
    </source>
</evidence>